<feature type="compositionally biased region" description="Pro residues" evidence="2">
    <location>
        <begin position="282"/>
        <end position="300"/>
    </location>
</feature>
<dbReference type="EMBL" id="ML119665">
    <property type="protein sequence ID" value="RPA83329.1"/>
    <property type="molecule type" value="Genomic_DNA"/>
</dbReference>
<evidence type="ECO:0000256" key="2">
    <source>
        <dbReference type="SAM" id="MobiDB-lite"/>
    </source>
</evidence>
<feature type="region of interest" description="Disordered" evidence="2">
    <location>
        <begin position="281"/>
        <end position="334"/>
    </location>
</feature>
<keyword evidence="1" id="KW-0175">Coiled coil</keyword>
<name>A0A3N4IB68_ASCIM</name>
<feature type="coiled-coil region" evidence="1">
    <location>
        <begin position="239"/>
        <end position="279"/>
    </location>
</feature>
<keyword evidence="4" id="KW-1185">Reference proteome</keyword>
<dbReference type="OrthoDB" id="3981028at2759"/>
<dbReference type="Proteomes" id="UP000275078">
    <property type="component" value="Unassembled WGS sequence"/>
</dbReference>
<evidence type="ECO:0000256" key="1">
    <source>
        <dbReference type="SAM" id="Coils"/>
    </source>
</evidence>
<accession>A0A3N4IB68</accession>
<reference evidence="3 4" key="1">
    <citation type="journal article" date="2018" name="Nat. Ecol. Evol.">
        <title>Pezizomycetes genomes reveal the molecular basis of ectomycorrhizal truffle lifestyle.</title>
        <authorList>
            <person name="Murat C."/>
            <person name="Payen T."/>
            <person name="Noel B."/>
            <person name="Kuo A."/>
            <person name="Morin E."/>
            <person name="Chen J."/>
            <person name="Kohler A."/>
            <person name="Krizsan K."/>
            <person name="Balestrini R."/>
            <person name="Da Silva C."/>
            <person name="Montanini B."/>
            <person name="Hainaut M."/>
            <person name="Levati E."/>
            <person name="Barry K.W."/>
            <person name="Belfiori B."/>
            <person name="Cichocki N."/>
            <person name="Clum A."/>
            <person name="Dockter R.B."/>
            <person name="Fauchery L."/>
            <person name="Guy J."/>
            <person name="Iotti M."/>
            <person name="Le Tacon F."/>
            <person name="Lindquist E.A."/>
            <person name="Lipzen A."/>
            <person name="Malagnac F."/>
            <person name="Mello A."/>
            <person name="Molinier V."/>
            <person name="Miyauchi S."/>
            <person name="Poulain J."/>
            <person name="Riccioni C."/>
            <person name="Rubini A."/>
            <person name="Sitrit Y."/>
            <person name="Splivallo R."/>
            <person name="Traeger S."/>
            <person name="Wang M."/>
            <person name="Zifcakova L."/>
            <person name="Wipf D."/>
            <person name="Zambonelli A."/>
            <person name="Paolocci F."/>
            <person name="Nowrousian M."/>
            <person name="Ottonello S."/>
            <person name="Baldrian P."/>
            <person name="Spatafora J.W."/>
            <person name="Henrissat B."/>
            <person name="Nagy L.G."/>
            <person name="Aury J.M."/>
            <person name="Wincker P."/>
            <person name="Grigoriev I.V."/>
            <person name="Bonfante P."/>
            <person name="Martin F.M."/>
        </authorList>
    </citation>
    <scope>NUCLEOTIDE SEQUENCE [LARGE SCALE GENOMIC DNA]</scope>
    <source>
        <strain evidence="3 4">RN42</strain>
    </source>
</reference>
<feature type="region of interest" description="Disordered" evidence="2">
    <location>
        <begin position="1"/>
        <end position="56"/>
    </location>
</feature>
<evidence type="ECO:0000313" key="4">
    <source>
        <dbReference type="Proteomes" id="UP000275078"/>
    </source>
</evidence>
<evidence type="ECO:0000313" key="3">
    <source>
        <dbReference type="EMBL" id="RPA83329.1"/>
    </source>
</evidence>
<organism evidence="3 4">
    <name type="scientific">Ascobolus immersus RN42</name>
    <dbReference type="NCBI Taxonomy" id="1160509"/>
    <lineage>
        <taxon>Eukaryota</taxon>
        <taxon>Fungi</taxon>
        <taxon>Dikarya</taxon>
        <taxon>Ascomycota</taxon>
        <taxon>Pezizomycotina</taxon>
        <taxon>Pezizomycetes</taxon>
        <taxon>Pezizales</taxon>
        <taxon>Ascobolaceae</taxon>
        <taxon>Ascobolus</taxon>
    </lineage>
</organism>
<dbReference type="AlphaFoldDB" id="A0A3N4IB68"/>
<sequence>MAESSSSSSHLNTDNMTSTTVRSPSPSSAFLNPADDKPPSDTSDTPRAPSPSSVSKTVRSATQLFLTRRLAEAYQLLLPILPEAVHGSRSCTKTLRVKIWNLYLAILDAAAKMNPEEGKAVWGGNQAWKEITKKVKGGKVWNQVWQGYGGEVDEEVVTALVMLEVAHATNHKATQQKVEDYLSAGPSHSHDSSEDSQQRLINRSNLVELYVLHVLPLNSEWDYAREFTRFNHDLSDEQKQALLQSLDDLETQKKSEAEAAKAETAKQLAQLEADRLLNQQLNPPPRAITPPLRSPLPPSPLSQQPVISANTPSPIPTPTPSNAAPPQHRAITKRPRQTYAQNVFGRVQGLLGGIVRVLQGLHQRNRASLARTVLILVALVWMGSKREVRDRTRRMLGVVGRKVATTVGMGVKVSYI</sequence>
<protein>
    <recommendedName>
        <fullName evidence="5">Peroxin 26</fullName>
    </recommendedName>
</protein>
<evidence type="ECO:0008006" key="5">
    <source>
        <dbReference type="Google" id="ProtNLM"/>
    </source>
</evidence>
<gene>
    <name evidence="3" type="ORF">BJ508DRAFT_360546</name>
</gene>
<feature type="compositionally biased region" description="Low complexity" evidence="2">
    <location>
        <begin position="301"/>
        <end position="312"/>
    </location>
</feature>
<feature type="compositionally biased region" description="Low complexity" evidence="2">
    <location>
        <begin position="17"/>
        <end position="28"/>
    </location>
</feature>
<dbReference type="STRING" id="1160509.A0A3N4IB68"/>
<proteinExistence type="predicted"/>